<keyword evidence="3" id="KW-1185">Reference proteome</keyword>
<reference evidence="2" key="2">
    <citation type="submission" date="2020-05" db="EMBL/GenBank/DDBJ databases">
        <authorList>
            <person name="Kim H.-S."/>
            <person name="Proctor R.H."/>
            <person name="Brown D.W."/>
        </authorList>
    </citation>
    <scope>NUCLEOTIDE SEQUENCE</scope>
    <source>
        <strain evidence="2">NRRL 20472</strain>
    </source>
</reference>
<evidence type="ECO:0000313" key="2">
    <source>
        <dbReference type="EMBL" id="KAF4964913.1"/>
    </source>
</evidence>
<organism evidence="2 3">
    <name type="scientific">Fusarium sarcochroum</name>
    <dbReference type="NCBI Taxonomy" id="1208366"/>
    <lineage>
        <taxon>Eukaryota</taxon>
        <taxon>Fungi</taxon>
        <taxon>Dikarya</taxon>
        <taxon>Ascomycota</taxon>
        <taxon>Pezizomycotina</taxon>
        <taxon>Sordariomycetes</taxon>
        <taxon>Hypocreomycetidae</taxon>
        <taxon>Hypocreales</taxon>
        <taxon>Nectriaceae</taxon>
        <taxon>Fusarium</taxon>
        <taxon>Fusarium lateritium species complex</taxon>
    </lineage>
</organism>
<dbReference type="AlphaFoldDB" id="A0A8H4TVU5"/>
<dbReference type="Proteomes" id="UP000622797">
    <property type="component" value="Unassembled WGS sequence"/>
</dbReference>
<gene>
    <name evidence="2" type="ORF">FSARC_7185</name>
</gene>
<dbReference type="EMBL" id="JABEXW010000382">
    <property type="protein sequence ID" value="KAF4964913.1"/>
    <property type="molecule type" value="Genomic_DNA"/>
</dbReference>
<feature type="compositionally biased region" description="Basic and acidic residues" evidence="1">
    <location>
        <begin position="74"/>
        <end position="85"/>
    </location>
</feature>
<feature type="compositionally biased region" description="Polar residues" evidence="1">
    <location>
        <begin position="104"/>
        <end position="113"/>
    </location>
</feature>
<evidence type="ECO:0000313" key="3">
    <source>
        <dbReference type="Proteomes" id="UP000622797"/>
    </source>
</evidence>
<proteinExistence type="predicted"/>
<dbReference type="OrthoDB" id="5144277at2759"/>
<accession>A0A8H4TVU5</accession>
<evidence type="ECO:0000256" key="1">
    <source>
        <dbReference type="SAM" id="MobiDB-lite"/>
    </source>
</evidence>
<comment type="caution">
    <text evidence="2">The sequence shown here is derived from an EMBL/GenBank/DDBJ whole genome shotgun (WGS) entry which is preliminary data.</text>
</comment>
<protein>
    <submittedName>
        <fullName evidence="2">Uncharacterized protein</fullName>
    </submittedName>
</protein>
<sequence>MTQEFLHWTSLSIRNVVPTTISQDQLQANFNWQSIFGRIPGPDSQDRQVDYVVRSNDSLEDRDNHQIKPQSQDNTKDGSPDDHIPKKQRQHPTFPSEGSRKSTRGSSKPQPSQTQLLKYMLSKGAEELCRPEDKAKDITSHGRKEKLVIYTSGTLTPFQELLGAIEEAGIEKVHRALLYARKQHKAKAADQIVLLADVILDKYLSNDDPEGERLVPLLSRDDFAEALG</sequence>
<feature type="compositionally biased region" description="Basic and acidic residues" evidence="1">
    <location>
        <begin position="57"/>
        <end position="66"/>
    </location>
</feature>
<feature type="region of interest" description="Disordered" evidence="1">
    <location>
        <begin position="56"/>
        <end position="113"/>
    </location>
</feature>
<name>A0A8H4TVU5_9HYPO</name>
<reference evidence="2" key="1">
    <citation type="journal article" date="2020" name="BMC Genomics">
        <title>Correction to: Identification and distribution of gene clusters required for synthesis of sphingolipid metabolism inhibitors in diverse species of the filamentous fungus Fusarium.</title>
        <authorList>
            <person name="Kim H.S."/>
            <person name="Lohmar J.M."/>
            <person name="Busman M."/>
            <person name="Brown D.W."/>
            <person name="Naumann T.A."/>
            <person name="Divon H.H."/>
            <person name="Lysoe E."/>
            <person name="Uhlig S."/>
            <person name="Proctor R.H."/>
        </authorList>
    </citation>
    <scope>NUCLEOTIDE SEQUENCE</scope>
    <source>
        <strain evidence="2">NRRL 20472</strain>
    </source>
</reference>